<reference evidence="1" key="1">
    <citation type="journal article" date="2014" name="Int. J. Syst. Evol. Microbiol.">
        <title>Complete genome sequence of Corynebacterium casei LMG S-19264T (=DSM 44701T), isolated from a smear-ripened cheese.</title>
        <authorList>
            <consortium name="US DOE Joint Genome Institute (JGI-PGF)"/>
            <person name="Walter F."/>
            <person name="Albersmeier A."/>
            <person name="Kalinowski J."/>
            <person name="Ruckert C."/>
        </authorList>
    </citation>
    <scope>NUCLEOTIDE SEQUENCE</scope>
    <source>
        <strain evidence="1">JCM 3346</strain>
    </source>
</reference>
<sequence>MSGPEPESDLDFDFGAEANALLDALDAALHEDGWAAHYSTRRGLSTWFDVARQRWAGSDTVDDYTNDLCARDALELALERTTGALHERLAALVERADQEFLASTEPDSAMLLGKYFRLDSRSGWWWRRIPVTGGISEQLRAQR</sequence>
<dbReference type="RefSeq" id="WP_189086338.1">
    <property type="nucleotide sequence ID" value="NZ_BMRJ01000004.1"/>
</dbReference>
<comment type="caution">
    <text evidence="1">The sequence shown here is derived from an EMBL/GenBank/DDBJ whole genome shotgun (WGS) entry which is preliminary data.</text>
</comment>
<name>A0A918FFM6_AGRME</name>
<dbReference type="AlphaFoldDB" id="A0A918FFM6"/>
<evidence type="ECO:0000313" key="2">
    <source>
        <dbReference type="Proteomes" id="UP000610303"/>
    </source>
</evidence>
<accession>A0A918FFM6</accession>
<evidence type="ECO:0000313" key="1">
    <source>
        <dbReference type="EMBL" id="GGR34986.1"/>
    </source>
</evidence>
<dbReference type="EMBL" id="BMRJ01000004">
    <property type="protein sequence ID" value="GGR34986.1"/>
    <property type="molecule type" value="Genomic_DNA"/>
</dbReference>
<organism evidence="1 2">
    <name type="scientific">Agromyces mediolanus</name>
    <name type="common">Corynebacterium mediolanum</name>
    <dbReference type="NCBI Taxonomy" id="41986"/>
    <lineage>
        <taxon>Bacteria</taxon>
        <taxon>Bacillati</taxon>
        <taxon>Actinomycetota</taxon>
        <taxon>Actinomycetes</taxon>
        <taxon>Micrococcales</taxon>
        <taxon>Microbacteriaceae</taxon>
        <taxon>Agromyces</taxon>
    </lineage>
</organism>
<proteinExistence type="predicted"/>
<gene>
    <name evidence="1" type="ORF">GCM10010196_31390</name>
</gene>
<protein>
    <submittedName>
        <fullName evidence="1">Uncharacterized protein</fullName>
    </submittedName>
</protein>
<dbReference type="Proteomes" id="UP000610303">
    <property type="component" value="Unassembled WGS sequence"/>
</dbReference>
<reference evidence="1" key="2">
    <citation type="submission" date="2020-09" db="EMBL/GenBank/DDBJ databases">
        <authorList>
            <person name="Sun Q."/>
            <person name="Ohkuma M."/>
        </authorList>
    </citation>
    <scope>NUCLEOTIDE SEQUENCE</scope>
    <source>
        <strain evidence="1">JCM 3346</strain>
    </source>
</reference>
<keyword evidence="2" id="KW-1185">Reference proteome</keyword>